<gene>
    <name evidence="4" type="ORF">LSO60_18890</name>
</gene>
<comment type="similarity">
    <text evidence="1">Belongs to the transglycosylase Slt family.</text>
</comment>
<keyword evidence="2" id="KW-0732">Signal</keyword>
<proteinExistence type="inferred from homology"/>
<accession>A0AA46NRT3</accession>
<dbReference type="InterPro" id="IPR023220">
    <property type="entry name" value="T4SS_VirB5-domain"/>
</dbReference>
<dbReference type="SUPFAM" id="SSF101082">
    <property type="entry name" value="Typo IV secretion system protein TraC"/>
    <property type="match status" value="1"/>
</dbReference>
<evidence type="ECO:0000313" key="5">
    <source>
        <dbReference type="Proteomes" id="UP001164064"/>
    </source>
</evidence>
<dbReference type="Proteomes" id="UP001164064">
    <property type="component" value="Plasmid pRIVM_C010559_3"/>
</dbReference>
<dbReference type="InterPro" id="IPR023346">
    <property type="entry name" value="Lysozyme-like_dom_sf"/>
</dbReference>
<reference evidence="4" key="1">
    <citation type="journal article" date="2022" name="J Glob Antimicrob Resist">
        <title>Comparative analysis of IMP-4- and OXA-58-containing plasmids of three carbapenemase-producing Acinetobacter ursingii strains in the Netherlands.</title>
        <authorList>
            <person name="Hendrickx A.P.A."/>
            <person name="Schade R.P."/>
            <person name="Landman F."/>
            <person name="Bosch T."/>
            <person name="Schouls L.M."/>
            <person name="van Dijk K."/>
        </authorList>
    </citation>
    <scope>NUCLEOTIDE SEQUENCE</scope>
    <source>
        <strain evidence="4">RIVM_C010559</strain>
    </source>
</reference>
<dbReference type="EMBL" id="CP089054">
    <property type="protein sequence ID" value="UYF73884.1"/>
    <property type="molecule type" value="Genomic_DNA"/>
</dbReference>
<dbReference type="Gene3D" id="1.20.58.430">
    <property type="entry name" value="Type IV secretion system, VirB5-domain"/>
    <property type="match status" value="1"/>
</dbReference>
<dbReference type="AlphaFoldDB" id="A0AA46NRT3"/>
<protein>
    <submittedName>
        <fullName evidence="4">Transglycosylase SLT domain-containing protein</fullName>
    </submittedName>
</protein>
<dbReference type="Pfam" id="PF01464">
    <property type="entry name" value="SLT"/>
    <property type="match status" value="1"/>
</dbReference>
<feature type="chain" id="PRO_5041231795" evidence="2">
    <location>
        <begin position="21"/>
        <end position="415"/>
    </location>
</feature>
<dbReference type="PANTHER" id="PTHR37423:SF2">
    <property type="entry name" value="MEMBRANE-BOUND LYTIC MUREIN TRANSGLYCOSYLASE C"/>
    <property type="match status" value="1"/>
</dbReference>
<evidence type="ECO:0000256" key="2">
    <source>
        <dbReference type="SAM" id="SignalP"/>
    </source>
</evidence>
<dbReference type="SUPFAM" id="SSF53955">
    <property type="entry name" value="Lysozyme-like"/>
    <property type="match status" value="1"/>
</dbReference>
<evidence type="ECO:0000259" key="3">
    <source>
        <dbReference type="Pfam" id="PF01464"/>
    </source>
</evidence>
<evidence type="ECO:0000256" key="1">
    <source>
        <dbReference type="ARBA" id="ARBA00007734"/>
    </source>
</evidence>
<dbReference type="InterPro" id="IPR008258">
    <property type="entry name" value="Transglycosylase_SLT_dom_1"/>
</dbReference>
<dbReference type="Gene3D" id="1.10.530.10">
    <property type="match status" value="1"/>
</dbReference>
<organism evidence="4 5">
    <name type="scientific">Acinetobacter ursingii</name>
    <dbReference type="NCBI Taxonomy" id="108980"/>
    <lineage>
        <taxon>Bacteria</taxon>
        <taxon>Pseudomonadati</taxon>
        <taxon>Pseudomonadota</taxon>
        <taxon>Gammaproteobacteria</taxon>
        <taxon>Moraxellales</taxon>
        <taxon>Moraxellaceae</taxon>
        <taxon>Acinetobacter</taxon>
    </lineage>
</organism>
<feature type="signal peptide" evidence="2">
    <location>
        <begin position="1"/>
        <end position="20"/>
    </location>
</feature>
<sequence>MKIKKLSLLVLVGLSGISVASNLPYHDVVLSASAKYGYDPLLIHAVIEKESSHRNTARSGVGAQGLMQLMPATAKSLGVSNPNDPAQNVNAGTRYLKQLNSQFGNMPHALYAYNWGMGNLRAYLKGTKKVMPRETQEYVPKIAQFYKNYGGSGSYFSGNVMKGTTTAQGKPATTAIENENSKKIREKLEVQNACKPVKLPEAEQVEIDSPINLPPVPPVTGGAGKTVFDPTKNADAALQVEELMRQIQVLRGQYDSITKGLAGLGLLTNVAQLAGFELPNGFSAEPTNIFNTPKEQNAYNELQRQIATDTGVYASKELGKIQNLTAARVNTAYVEAEVAWTQVNCSFENLKSLAAVNTNTLKQSKDLANALAVENSMIVANQAKLKANMLMMQSSMESYKVASHQAVQKFLGSVK</sequence>
<evidence type="ECO:0000313" key="4">
    <source>
        <dbReference type="EMBL" id="UYF73884.1"/>
    </source>
</evidence>
<geneLocation type="plasmid" evidence="4 5">
    <name>pRIVM_C010559_3</name>
</geneLocation>
<dbReference type="PANTHER" id="PTHR37423">
    <property type="entry name" value="SOLUBLE LYTIC MUREIN TRANSGLYCOSYLASE-RELATED"/>
    <property type="match status" value="1"/>
</dbReference>
<dbReference type="Pfam" id="PF07996">
    <property type="entry name" value="T4SS"/>
    <property type="match status" value="1"/>
</dbReference>
<keyword evidence="4" id="KW-0614">Plasmid</keyword>
<feature type="domain" description="Transglycosylase SLT" evidence="3">
    <location>
        <begin position="30"/>
        <end position="130"/>
    </location>
</feature>
<name>A0AA46NRT3_9GAMM</name>
<dbReference type="RefSeq" id="WP_263513469.1">
    <property type="nucleotide sequence ID" value="NZ_CP089054.1"/>
</dbReference>
<dbReference type="CDD" id="cd00254">
    <property type="entry name" value="LT-like"/>
    <property type="match status" value="1"/>
</dbReference>
<dbReference type="InterPro" id="IPR014158">
    <property type="entry name" value="T4SS_VirB5"/>
</dbReference>